<organism evidence="2 3">
    <name type="scientific">Blomia tropicalis</name>
    <name type="common">Mite</name>
    <dbReference type="NCBI Taxonomy" id="40697"/>
    <lineage>
        <taxon>Eukaryota</taxon>
        <taxon>Metazoa</taxon>
        <taxon>Ecdysozoa</taxon>
        <taxon>Arthropoda</taxon>
        <taxon>Chelicerata</taxon>
        <taxon>Arachnida</taxon>
        <taxon>Acari</taxon>
        <taxon>Acariformes</taxon>
        <taxon>Sarcoptiformes</taxon>
        <taxon>Astigmata</taxon>
        <taxon>Glycyphagoidea</taxon>
        <taxon>Echimyopodidae</taxon>
        <taxon>Blomia</taxon>
    </lineage>
</organism>
<feature type="signal peptide" evidence="1">
    <location>
        <begin position="1"/>
        <end position="19"/>
    </location>
</feature>
<evidence type="ECO:0000256" key="1">
    <source>
        <dbReference type="SAM" id="SignalP"/>
    </source>
</evidence>
<proteinExistence type="predicted"/>
<protein>
    <submittedName>
        <fullName evidence="2">Uncharacterized protein</fullName>
    </submittedName>
</protein>
<accession>A0A9Q0MBD1</accession>
<feature type="chain" id="PRO_5040206390" evidence="1">
    <location>
        <begin position="20"/>
        <end position="334"/>
    </location>
</feature>
<evidence type="ECO:0000313" key="3">
    <source>
        <dbReference type="Proteomes" id="UP001142055"/>
    </source>
</evidence>
<name>A0A9Q0MBD1_BLOTA</name>
<reference evidence="2" key="1">
    <citation type="submission" date="2022-12" db="EMBL/GenBank/DDBJ databases">
        <title>Genome assemblies of Blomia tropicalis.</title>
        <authorList>
            <person name="Cui Y."/>
        </authorList>
    </citation>
    <scope>NUCLEOTIDE SEQUENCE</scope>
    <source>
        <tissue evidence="2">Adult mites</tissue>
    </source>
</reference>
<comment type="caution">
    <text evidence="2">The sequence shown here is derived from an EMBL/GenBank/DDBJ whole genome shotgun (WGS) entry which is preliminary data.</text>
</comment>
<dbReference type="EMBL" id="JAPWDV010000002">
    <property type="protein sequence ID" value="KAJ6220565.1"/>
    <property type="molecule type" value="Genomic_DNA"/>
</dbReference>
<keyword evidence="1" id="KW-0732">Signal</keyword>
<sequence>MSKLTLLFAFICLVAIASAANLALDAPTNVSPVLSELTEKAVSNPATGTLSPIQMFHQILKRMLANCIYIMRQILQRIQHWILHTTDYLEILQARQILPQMLNRVLQNVVVWMRGFVQSEYQCIGRVLCEFSDQASNYMPVGLKQVFMIYLSTNQESNLYYRPLANGFISASSCPLLYGRCDQQGFLQKLEHFNVTIPEFGNDIEEVVSTFGKSTNIPEIESAFSNCNVPSLHLHFHVHLTPKLEIPLSTSSKVPFAGVFAAKVPIVRYLYRSNRDLIKIGNAKRNKLNQNQLLKRMLNTERRLDQIDITLCPFNKNKIKPCHTIEDRNLYNLN</sequence>
<dbReference type="AlphaFoldDB" id="A0A9Q0MBD1"/>
<keyword evidence="3" id="KW-1185">Reference proteome</keyword>
<evidence type="ECO:0000313" key="2">
    <source>
        <dbReference type="EMBL" id="KAJ6220565.1"/>
    </source>
</evidence>
<dbReference type="Proteomes" id="UP001142055">
    <property type="component" value="Chromosome 2"/>
</dbReference>
<gene>
    <name evidence="2" type="ORF">RDWZM_006377</name>
</gene>